<organism evidence="1 2">
    <name type="scientific">Pseudomonas syringae pv. apii</name>
    <dbReference type="NCBI Taxonomy" id="81036"/>
    <lineage>
        <taxon>Bacteria</taxon>
        <taxon>Pseudomonadati</taxon>
        <taxon>Pseudomonadota</taxon>
        <taxon>Gammaproteobacteria</taxon>
        <taxon>Pseudomonadales</taxon>
        <taxon>Pseudomonadaceae</taxon>
        <taxon>Pseudomonas</taxon>
    </lineage>
</organism>
<comment type="caution">
    <text evidence="1">The sequence shown here is derived from an EMBL/GenBank/DDBJ whole genome shotgun (WGS) entry which is preliminary data.</text>
</comment>
<reference evidence="1 2" key="1">
    <citation type="submission" date="2018-08" db="EMBL/GenBank/DDBJ databases">
        <title>Recombination of ecologically and evolutionarily significant loci maintains genetic cohesion in the Pseudomonas syringae species complex.</title>
        <authorList>
            <person name="Dillon M."/>
            <person name="Thakur S."/>
            <person name="Almeida R.N.D."/>
            <person name="Weir B.S."/>
            <person name="Guttman D.S."/>
        </authorList>
    </citation>
    <scope>NUCLEOTIDE SEQUENCE [LARGE SCALE GENOMIC DNA]</scope>
    <source>
        <strain evidence="1 2">1089_5</strain>
    </source>
</reference>
<proteinExistence type="predicted"/>
<name>A0A0P9KSN5_9PSED</name>
<accession>A0A0P9KSN5</accession>
<dbReference type="EMBL" id="RBPL01000083">
    <property type="protein sequence ID" value="RMN94688.1"/>
    <property type="molecule type" value="Genomic_DNA"/>
</dbReference>
<dbReference type="AlphaFoldDB" id="A0A0P9KSN5"/>
<gene>
    <name evidence="1" type="ORF">ALQ49_101642</name>
</gene>
<sequence>MQSKSCFSSSSSMNQAIRVGAYGAAESSIKEVIQPQVPLRLPCYDFTPVMNHTVVTVPPKVRLATSGATHSHGVTGGVYKARERIHRDILIRDY</sequence>
<evidence type="ECO:0000313" key="1">
    <source>
        <dbReference type="EMBL" id="RMN94688.1"/>
    </source>
</evidence>
<evidence type="ECO:0000313" key="2">
    <source>
        <dbReference type="Proteomes" id="UP000278062"/>
    </source>
</evidence>
<dbReference type="Proteomes" id="UP000278062">
    <property type="component" value="Unassembled WGS sequence"/>
</dbReference>
<dbReference type="AntiFam" id="ANF00029">
    <property type="entry name" value="Antisense to 16S rRNA"/>
</dbReference>
<protein>
    <submittedName>
        <fullName evidence="1">Uncharacterized protein</fullName>
    </submittedName>
</protein>